<evidence type="ECO:0000313" key="8">
    <source>
        <dbReference type="Proteomes" id="UP000242180"/>
    </source>
</evidence>
<dbReference type="PANTHER" id="PTHR10698">
    <property type="entry name" value="V-TYPE PROTON ATPASE SUBUNIT H"/>
    <property type="match status" value="1"/>
</dbReference>
<dbReference type="InterPro" id="IPR011987">
    <property type="entry name" value="ATPase_V1-cplx_hsu_C"/>
</dbReference>
<dbReference type="EMBL" id="MCGN01000009">
    <property type="protein sequence ID" value="ORY93260.1"/>
    <property type="molecule type" value="Genomic_DNA"/>
</dbReference>
<dbReference type="Pfam" id="PF11698">
    <property type="entry name" value="V-ATPase_H_C"/>
    <property type="match status" value="1"/>
</dbReference>
<dbReference type="OrthoDB" id="10263554at2759"/>
<evidence type="ECO:0000256" key="5">
    <source>
        <dbReference type="PIRNR" id="PIRNR032184"/>
    </source>
</evidence>
<dbReference type="STRING" id="13706.A0A1X2H5L0"/>
<reference evidence="7 8" key="1">
    <citation type="submission" date="2016-07" db="EMBL/GenBank/DDBJ databases">
        <title>Pervasive Adenine N6-methylation of Active Genes in Fungi.</title>
        <authorList>
            <consortium name="DOE Joint Genome Institute"/>
            <person name="Mondo S.J."/>
            <person name="Dannebaum R.O."/>
            <person name="Kuo R.C."/>
            <person name="Labutti K."/>
            <person name="Haridas S."/>
            <person name="Kuo A."/>
            <person name="Salamov A."/>
            <person name="Ahrendt S.R."/>
            <person name="Lipzen A."/>
            <person name="Sullivan W."/>
            <person name="Andreopoulos W.B."/>
            <person name="Clum A."/>
            <person name="Lindquist E."/>
            <person name="Daum C."/>
            <person name="Ramamoorthy G.K."/>
            <person name="Gryganskyi A."/>
            <person name="Culley D."/>
            <person name="Magnuson J.K."/>
            <person name="James T.Y."/>
            <person name="O'Malley M.A."/>
            <person name="Stajich J.E."/>
            <person name="Spatafora J.W."/>
            <person name="Visel A."/>
            <person name="Grigoriev I.V."/>
        </authorList>
    </citation>
    <scope>NUCLEOTIDE SEQUENCE [LARGE SCALE GENOMIC DNA]</scope>
    <source>
        <strain evidence="7 8">NRRL 2496</strain>
    </source>
</reference>
<gene>
    <name evidence="7" type="ORF">BCR43DRAFT_462200</name>
</gene>
<dbReference type="Gene3D" id="1.25.10.10">
    <property type="entry name" value="Leucine-rich Repeat Variant"/>
    <property type="match status" value="1"/>
</dbReference>
<comment type="similarity">
    <text evidence="1 5">Belongs to the V-ATPase H subunit family.</text>
</comment>
<comment type="subunit">
    <text evidence="5">V-ATPase is a heteromultimeric enzyme made up of two complexes: the ATP-hydrolytic V1 complex and the proton translocation V0 complex.</text>
</comment>
<dbReference type="GO" id="GO:0046961">
    <property type="term" value="F:proton-transporting ATPase activity, rotational mechanism"/>
    <property type="evidence" value="ECO:0007669"/>
    <property type="project" value="UniProtKB-UniRule"/>
</dbReference>
<dbReference type="GO" id="GO:0000329">
    <property type="term" value="C:fungal-type vacuole membrane"/>
    <property type="evidence" value="ECO:0007669"/>
    <property type="project" value="TreeGrafter"/>
</dbReference>
<proteinExistence type="inferred from homology"/>
<dbReference type="Proteomes" id="UP000242180">
    <property type="component" value="Unassembled WGS sequence"/>
</dbReference>
<evidence type="ECO:0000259" key="6">
    <source>
        <dbReference type="Pfam" id="PF11698"/>
    </source>
</evidence>
<name>A0A1X2H5L0_SYNRA</name>
<comment type="caution">
    <text evidence="7">The sequence shown here is derived from an EMBL/GenBank/DDBJ whole genome shotgun (WGS) entry which is preliminary data.</text>
</comment>
<dbReference type="InterPro" id="IPR004908">
    <property type="entry name" value="ATPase_V1-cplx_hsu"/>
</dbReference>
<dbReference type="InterPro" id="IPR038497">
    <property type="entry name" value="ATPase_V1-cplx_hsu_C_sf"/>
</dbReference>
<accession>A0A1X2H5L0</accession>
<dbReference type="AlphaFoldDB" id="A0A1X2H5L0"/>
<feature type="domain" description="ATPase V1 complex subunit H C-terminal" evidence="6">
    <location>
        <begin position="355"/>
        <end position="467"/>
    </location>
</feature>
<keyword evidence="4 5" id="KW-0406">Ion transport</keyword>
<dbReference type="FunCoup" id="A0A1X2H5L0">
    <property type="interactions" value="578"/>
</dbReference>
<keyword evidence="8" id="KW-1185">Reference proteome</keyword>
<dbReference type="PANTHER" id="PTHR10698:SF0">
    <property type="entry name" value="V-TYPE PROTON ATPASE SUBUNIT H"/>
    <property type="match status" value="1"/>
</dbReference>
<dbReference type="InterPro" id="IPR011989">
    <property type="entry name" value="ARM-like"/>
</dbReference>
<keyword evidence="2 5" id="KW-0813">Transport</keyword>
<organism evidence="7 8">
    <name type="scientific">Syncephalastrum racemosum</name>
    <name type="common">Filamentous fungus</name>
    <dbReference type="NCBI Taxonomy" id="13706"/>
    <lineage>
        <taxon>Eukaryota</taxon>
        <taxon>Fungi</taxon>
        <taxon>Fungi incertae sedis</taxon>
        <taxon>Mucoromycota</taxon>
        <taxon>Mucoromycotina</taxon>
        <taxon>Mucoromycetes</taxon>
        <taxon>Mucorales</taxon>
        <taxon>Syncephalastraceae</taxon>
        <taxon>Syncephalastrum</taxon>
    </lineage>
</organism>
<evidence type="ECO:0000313" key="7">
    <source>
        <dbReference type="EMBL" id="ORY93260.1"/>
    </source>
</evidence>
<dbReference type="GO" id="GO:0000221">
    <property type="term" value="C:vacuolar proton-transporting V-type ATPase, V1 domain"/>
    <property type="evidence" value="ECO:0007669"/>
    <property type="project" value="UniProtKB-UniRule"/>
</dbReference>
<evidence type="ECO:0000256" key="2">
    <source>
        <dbReference type="ARBA" id="ARBA00022448"/>
    </source>
</evidence>
<dbReference type="OMA" id="FRWMTFQ"/>
<dbReference type="PIRSF" id="PIRSF032184">
    <property type="entry name" value="ATPase_V1_H"/>
    <property type="match status" value="1"/>
</dbReference>
<dbReference type="Pfam" id="PF03224">
    <property type="entry name" value="V-ATPase_H_N"/>
    <property type="match status" value="1"/>
</dbReference>
<dbReference type="InParanoid" id="A0A1X2H5L0"/>
<dbReference type="Gene3D" id="1.25.40.150">
    <property type="entry name" value="V-type ATPase, subunit H, C-terminal domain"/>
    <property type="match status" value="1"/>
</dbReference>
<evidence type="ECO:0000256" key="1">
    <source>
        <dbReference type="ARBA" id="ARBA00008613"/>
    </source>
</evidence>
<comment type="function">
    <text evidence="5">Subunit of the V1 complex of vacuolar(H+)-ATPase (V-ATPase), a multisubunit enzyme composed of a peripheral complex (V1) that hydrolyzes ATP and a membrane integral complex (V0) that translocates protons. V-ATPase is responsible for acidifying and maintaining the pH of intracellular compartments.</text>
</comment>
<dbReference type="InterPro" id="IPR016024">
    <property type="entry name" value="ARM-type_fold"/>
</dbReference>
<dbReference type="SUPFAM" id="SSF48371">
    <property type="entry name" value="ARM repeat"/>
    <property type="match status" value="1"/>
</dbReference>
<evidence type="ECO:0000256" key="4">
    <source>
        <dbReference type="ARBA" id="ARBA00023065"/>
    </source>
</evidence>
<protein>
    <recommendedName>
        <fullName evidence="5">V-type proton ATPase subunit H</fullName>
    </recommendedName>
</protein>
<evidence type="ECO:0000256" key="3">
    <source>
        <dbReference type="ARBA" id="ARBA00022781"/>
    </source>
</evidence>
<keyword evidence="3 5" id="KW-0375">Hydrogen ion transport</keyword>
<sequence length="471" mass="54061">MLATAHEPHLVTDLNQPCDSDVALVTTVDDISPGLLEDVALTAITHPYLDAMTEKIRQESIPWECYSSVGLITADEVAMIRHIENKPAEDIDTAMNEHGIHYAGMFLDLLQKMARVDALQKVLVLIQDMLNGHVERISLFHQASRDRPDYPFGPFQKALRINDEFIGLQASKFLALLICSTPKSDLDMEEFFRWMTFQLQSRNSELIELNVQILDAVFHVPAYRKVFWNTLHAVDTLVNIMKTGSNNPQFVYETVFAIWLLTFDEEVAIHLNRKYDVIPTLIEIAKCAVKEKIIRVVVATFKNFIEKAPRSNLSAMLVSKLLPFVEHLSNRKWADQETVMDLEFIRENLIESFQNLTTFEVYASELETGKLTWSPPHQSDTFWQRYAARLDEDDLHLLRILTRLLYTSDPYVISIACYDLGQYAKFGPPRAKLNMEELGAKHRVMELMTHSDVEVRYQALSATQKYFAMVA</sequence>